<gene>
    <name evidence="13 18" type="primary">addA</name>
    <name evidence="18" type="ORF">H9831_12260</name>
</gene>
<dbReference type="PANTHER" id="PTHR11070:SF48">
    <property type="entry name" value="ATP-DEPENDENT HELICASE_NUCLEASE SUBUNIT A"/>
    <property type="match status" value="1"/>
</dbReference>
<evidence type="ECO:0000256" key="2">
    <source>
        <dbReference type="ARBA" id="ARBA00022741"/>
    </source>
</evidence>
<dbReference type="EC" id="3.1.-.-" evidence="13"/>
<dbReference type="InterPro" id="IPR014016">
    <property type="entry name" value="UvrD-like_ATP-bd"/>
</dbReference>
<dbReference type="InterPro" id="IPR038726">
    <property type="entry name" value="PDDEXK_AddAB-type"/>
</dbReference>
<accession>A0A9D1YQU7</accession>
<feature type="binding site" evidence="14">
    <location>
        <begin position="24"/>
        <end position="31"/>
    </location>
    <ligand>
        <name>ATP</name>
        <dbReference type="ChEBI" id="CHEBI:30616"/>
    </ligand>
</feature>
<keyword evidence="9 13" id="KW-0234">DNA repair</keyword>
<dbReference type="Pfam" id="PF12705">
    <property type="entry name" value="PDDEXK_1"/>
    <property type="match status" value="1"/>
</dbReference>
<keyword evidence="4 13" id="KW-0378">Hydrolase</keyword>
<evidence type="ECO:0000259" key="17">
    <source>
        <dbReference type="PROSITE" id="PS51217"/>
    </source>
</evidence>
<evidence type="ECO:0000256" key="11">
    <source>
        <dbReference type="ARBA" id="ARBA00034617"/>
    </source>
</evidence>
<evidence type="ECO:0000256" key="10">
    <source>
        <dbReference type="ARBA" id="ARBA00023235"/>
    </source>
</evidence>
<dbReference type="Gene3D" id="6.10.250.2380">
    <property type="match status" value="1"/>
</dbReference>
<protein>
    <recommendedName>
        <fullName evidence="13">ATP-dependent helicase/nuclease subunit A</fullName>
        <ecNumber evidence="13">3.1.-.-</ecNumber>
        <ecNumber evidence="13">5.6.2.4</ecNumber>
    </recommendedName>
    <alternativeName>
        <fullName evidence="13">ATP-dependent helicase/nuclease AddA</fullName>
    </alternativeName>
    <alternativeName>
        <fullName evidence="13">DNA 3'-5' helicase AddA</fullName>
    </alternativeName>
</protein>
<feature type="compositionally biased region" description="Basic and acidic residues" evidence="15">
    <location>
        <begin position="1021"/>
        <end position="1031"/>
    </location>
</feature>
<dbReference type="GO" id="GO:0033202">
    <property type="term" value="C:DNA helicase complex"/>
    <property type="evidence" value="ECO:0007669"/>
    <property type="project" value="TreeGrafter"/>
</dbReference>
<dbReference type="SUPFAM" id="SSF52540">
    <property type="entry name" value="P-loop containing nucleoside triphosphate hydrolases"/>
    <property type="match status" value="1"/>
</dbReference>
<evidence type="ECO:0000256" key="8">
    <source>
        <dbReference type="ARBA" id="ARBA00023125"/>
    </source>
</evidence>
<organism evidence="18 19">
    <name type="scientific">Candidatus Eisenbergiella pullistercoris</name>
    <dbReference type="NCBI Taxonomy" id="2838555"/>
    <lineage>
        <taxon>Bacteria</taxon>
        <taxon>Bacillati</taxon>
        <taxon>Bacillota</taxon>
        <taxon>Clostridia</taxon>
        <taxon>Lachnospirales</taxon>
        <taxon>Lachnospiraceae</taxon>
        <taxon>Eisenbergiella</taxon>
    </lineage>
</organism>
<keyword evidence="8 13" id="KW-0238">DNA-binding</keyword>
<dbReference type="GO" id="GO:0005829">
    <property type="term" value="C:cytosol"/>
    <property type="evidence" value="ECO:0007669"/>
    <property type="project" value="TreeGrafter"/>
</dbReference>
<evidence type="ECO:0000256" key="12">
    <source>
        <dbReference type="ARBA" id="ARBA00048988"/>
    </source>
</evidence>
<reference evidence="18" key="1">
    <citation type="journal article" date="2021" name="PeerJ">
        <title>Extensive microbial diversity within the chicken gut microbiome revealed by metagenomics and culture.</title>
        <authorList>
            <person name="Gilroy R."/>
            <person name="Ravi A."/>
            <person name="Getino M."/>
            <person name="Pursley I."/>
            <person name="Horton D.L."/>
            <person name="Alikhan N.F."/>
            <person name="Baker D."/>
            <person name="Gharbi K."/>
            <person name="Hall N."/>
            <person name="Watson M."/>
            <person name="Adriaenssens E.M."/>
            <person name="Foster-Nyarko E."/>
            <person name="Jarju S."/>
            <person name="Secka A."/>
            <person name="Antonio M."/>
            <person name="Oren A."/>
            <person name="Chaudhuri R.R."/>
            <person name="La Ragione R."/>
            <person name="Hildebrand F."/>
            <person name="Pallen M.J."/>
        </authorList>
    </citation>
    <scope>NUCLEOTIDE SEQUENCE</scope>
    <source>
        <strain evidence="18">ChiSxjej3B15-24422</strain>
    </source>
</reference>
<evidence type="ECO:0000256" key="14">
    <source>
        <dbReference type="PROSITE-ProRule" id="PRU00560"/>
    </source>
</evidence>
<dbReference type="GO" id="GO:0003690">
    <property type="term" value="F:double-stranded DNA binding"/>
    <property type="evidence" value="ECO:0007669"/>
    <property type="project" value="UniProtKB-UniRule"/>
</dbReference>
<dbReference type="InterPro" id="IPR014017">
    <property type="entry name" value="DNA_helicase_UvrD-like_C"/>
</dbReference>
<keyword evidence="1 13" id="KW-0540">Nuclease</keyword>
<proteinExistence type="inferred from homology"/>
<dbReference type="GO" id="GO:0008408">
    <property type="term" value="F:3'-5' exonuclease activity"/>
    <property type="evidence" value="ECO:0007669"/>
    <property type="project" value="UniProtKB-UniRule"/>
</dbReference>
<dbReference type="InterPro" id="IPR011604">
    <property type="entry name" value="PDDEXK-like_dom_sf"/>
</dbReference>
<dbReference type="EMBL" id="DXDD01000150">
    <property type="protein sequence ID" value="HIY61430.1"/>
    <property type="molecule type" value="Genomic_DNA"/>
</dbReference>
<dbReference type="Pfam" id="PF13361">
    <property type="entry name" value="UvrD_C"/>
    <property type="match status" value="1"/>
</dbReference>
<feature type="region of interest" description="Disordered" evidence="15">
    <location>
        <begin position="905"/>
        <end position="926"/>
    </location>
</feature>
<evidence type="ECO:0000256" key="4">
    <source>
        <dbReference type="ARBA" id="ARBA00022801"/>
    </source>
</evidence>
<name>A0A9D1YQU7_9FIRM</name>
<evidence type="ECO:0000313" key="19">
    <source>
        <dbReference type="Proteomes" id="UP000824007"/>
    </source>
</evidence>
<dbReference type="GO" id="GO:0000724">
    <property type="term" value="P:double-strand break repair via homologous recombination"/>
    <property type="evidence" value="ECO:0007669"/>
    <property type="project" value="UniProtKB-UniRule"/>
</dbReference>
<keyword evidence="2 13" id="KW-0547">Nucleotide-binding</keyword>
<dbReference type="HAMAP" id="MF_01451">
    <property type="entry name" value="AddA"/>
    <property type="match status" value="1"/>
</dbReference>
<dbReference type="Gene3D" id="3.90.320.10">
    <property type="match status" value="1"/>
</dbReference>
<evidence type="ECO:0000256" key="1">
    <source>
        <dbReference type="ARBA" id="ARBA00022722"/>
    </source>
</evidence>
<evidence type="ECO:0000313" key="18">
    <source>
        <dbReference type="EMBL" id="HIY61430.1"/>
    </source>
</evidence>
<evidence type="ECO:0000256" key="7">
    <source>
        <dbReference type="ARBA" id="ARBA00022840"/>
    </source>
</evidence>
<dbReference type="Proteomes" id="UP000824007">
    <property type="component" value="Unassembled WGS sequence"/>
</dbReference>
<evidence type="ECO:0000256" key="3">
    <source>
        <dbReference type="ARBA" id="ARBA00022763"/>
    </source>
</evidence>
<dbReference type="PROSITE" id="PS51217">
    <property type="entry name" value="UVRD_HELICASE_CTER"/>
    <property type="match status" value="1"/>
</dbReference>
<dbReference type="Pfam" id="PF00580">
    <property type="entry name" value="UvrD-helicase"/>
    <property type="match status" value="1"/>
</dbReference>
<keyword evidence="6 13" id="KW-0269">Exonuclease</keyword>
<keyword evidence="10 13" id="KW-0413">Isomerase</keyword>
<evidence type="ECO:0000256" key="13">
    <source>
        <dbReference type="HAMAP-Rule" id="MF_01451"/>
    </source>
</evidence>
<evidence type="ECO:0000256" key="6">
    <source>
        <dbReference type="ARBA" id="ARBA00022839"/>
    </source>
</evidence>
<dbReference type="Gene3D" id="3.40.50.300">
    <property type="entry name" value="P-loop containing nucleotide triphosphate hydrolases"/>
    <property type="match status" value="3"/>
</dbReference>
<sequence>MAVTFTKEQQETIDARGESVLVSAAAGSGKTAVLVERIIRMVEDPVHPVDIDRLLVVTFTSAAAAQMRERISLALSRAVEEQPENAHLIRQLTLIHHAQITTIDSFCLYLVRNHFDEIGLDPDFRVADEGEIRLLKRDVLSDLLEERFAEEETESEGARAGSFQEVAEYFSPQGNDKRLEEQLLSLYEFAMSYPWPEEWLEEHKKDYDVPEDGLDACPWMEELKSHVKRQLSEAGQLLEQALALCREPDGPYMYQDTLLEDLEQVEELSRRESFQALFDGFSGLSFGRISAKKDPAVSSEKRERAKELRGTVKDLLSGLKEKYFYASARTQEERMRACAPFVRTLLGLAQEFCRRFAQKKRERGILDFHDMEHLALSILLKKENGKLRPTRTALQLREIYEEIMIDEYQDSNLVQEYLLLSISGEEEGRYNRFMVGDVKQSIYRFRLARPELFMEKFDRYRKREEDAPDREETAEGCRVKERRIDLKKNFRSRRQVTESVNDVFSCLMGKDLGGVAYDEDAALYPGAVFPEEEAQSGGEDSYRTEVLLCVPGEDGMEEKEREAMAVAGRIRELVGKLPVTDGETKQLRPARYSDMVILLRSPSGWDETFKKVLEAEGIPVYITSRTGYFAAAEVQTVLNFLRVLNNPLQDIPLFGVLKSPAAFLTDREIALIRAKEEQGRLYESLRVYAREGEEAEIREKAARFLVLLERFRDLAVYLPIHELIGKFLEETGYLYTASALPGGEQRRANLEMLLSRAESFEKTSYFGLFHFIRYMEQVEKYDIDYGEASLQDENADTVRIMSIHRSKGLEFPVCFVSGLGKRFNLQDAAKPVIVDMDLGIGLDHVDSVLRMKQGTLKKSVMAGKLQRDSLGEELRILYVAMTRAQEKLILTGSLKAEGAEKLQAEEARQEGLAEKRRAESSARMPGEPDVFRKDGLLPYFLRAGASCYLDWLLPAWRQTGQKIGLADASRLLAGQVKKEQSREERLLGLKALLHTETESAQMPEAERAVQPDQAGGPEQTGHPEQEAHPEQETPEEAAQDALIRLKARLRSEYPHQNLAALYAKTTVSELKKAGMAEAAEEAYHLFEEEEVIPYLPRFVRSEDRMGGAARGSAYHKALELLPFADWLKRKGAEPAEAQLKALLDQMQKQGKLPPEYRQAVSPRRLALFLNSSLAGRMARADGEGLLHKEQPFVLGLPASELGPGFPEEETVLIQGIIDVYFEEDGELVVADYKTDAVSQPQELVNRYRVQLDYYARALEQLTRKRVKEKIIYSFALQKEIVLREMEEN</sequence>
<dbReference type="SUPFAM" id="SSF52980">
    <property type="entry name" value="Restriction endonuclease-like"/>
    <property type="match status" value="1"/>
</dbReference>
<feature type="region of interest" description="Disordered" evidence="15">
    <location>
        <begin position="995"/>
        <end position="1035"/>
    </location>
</feature>
<evidence type="ECO:0000256" key="5">
    <source>
        <dbReference type="ARBA" id="ARBA00022806"/>
    </source>
</evidence>
<feature type="compositionally biased region" description="Basic and acidic residues" evidence="15">
    <location>
        <begin position="905"/>
        <end position="920"/>
    </location>
</feature>
<evidence type="ECO:0000256" key="15">
    <source>
        <dbReference type="SAM" id="MobiDB-lite"/>
    </source>
</evidence>
<comment type="similarity">
    <text evidence="13">Belongs to the helicase family. AddA subfamily.</text>
</comment>
<dbReference type="GO" id="GO:0043138">
    <property type="term" value="F:3'-5' DNA helicase activity"/>
    <property type="evidence" value="ECO:0007669"/>
    <property type="project" value="UniProtKB-UniRule"/>
</dbReference>
<dbReference type="NCBIfam" id="TIGR02785">
    <property type="entry name" value="addA_Gpos"/>
    <property type="match status" value="1"/>
</dbReference>
<reference evidence="18" key="2">
    <citation type="submission" date="2021-04" db="EMBL/GenBank/DDBJ databases">
        <authorList>
            <person name="Gilroy R."/>
        </authorList>
    </citation>
    <scope>NUCLEOTIDE SEQUENCE</scope>
    <source>
        <strain evidence="18">ChiSxjej3B15-24422</strain>
    </source>
</reference>
<comment type="caution">
    <text evidence="18">The sequence shown here is derived from an EMBL/GenBank/DDBJ whole genome shotgun (WGS) entry which is preliminary data.</text>
</comment>
<dbReference type="InterPro" id="IPR011335">
    <property type="entry name" value="Restrct_endonuc-II-like"/>
</dbReference>
<dbReference type="PROSITE" id="PS51198">
    <property type="entry name" value="UVRD_HELICASE_ATP_BIND"/>
    <property type="match status" value="1"/>
</dbReference>
<comment type="catalytic activity">
    <reaction evidence="12 13">
        <text>ATP + H2O = ADP + phosphate + H(+)</text>
        <dbReference type="Rhea" id="RHEA:13065"/>
        <dbReference type="ChEBI" id="CHEBI:15377"/>
        <dbReference type="ChEBI" id="CHEBI:15378"/>
        <dbReference type="ChEBI" id="CHEBI:30616"/>
        <dbReference type="ChEBI" id="CHEBI:43474"/>
        <dbReference type="ChEBI" id="CHEBI:456216"/>
        <dbReference type="EC" id="5.6.2.4"/>
    </reaction>
</comment>
<dbReference type="InterPro" id="IPR027417">
    <property type="entry name" value="P-loop_NTPase"/>
</dbReference>
<feature type="domain" description="UvrD-like helicase ATP-binding" evidence="16">
    <location>
        <begin position="3"/>
        <end position="493"/>
    </location>
</feature>
<dbReference type="InterPro" id="IPR000212">
    <property type="entry name" value="DNA_helicase_UvrD/REP"/>
</dbReference>
<comment type="catalytic activity">
    <reaction evidence="11 13">
        <text>Couples ATP hydrolysis with the unwinding of duplex DNA by translocating in the 3'-5' direction.</text>
        <dbReference type="EC" id="5.6.2.4"/>
    </reaction>
</comment>
<evidence type="ECO:0000256" key="9">
    <source>
        <dbReference type="ARBA" id="ARBA00023204"/>
    </source>
</evidence>
<dbReference type="PANTHER" id="PTHR11070">
    <property type="entry name" value="UVRD / RECB / PCRA DNA HELICASE FAMILY MEMBER"/>
    <property type="match status" value="1"/>
</dbReference>
<keyword evidence="3 13" id="KW-0227">DNA damage</keyword>
<keyword evidence="7 13" id="KW-0067">ATP-binding</keyword>
<feature type="domain" description="UvrD-like helicase C-terminal" evidence="17">
    <location>
        <begin position="498"/>
        <end position="808"/>
    </location>
</feature>
<comment type="cofactor">
    <cofactor evidence="13">
        <name>Mg(2+)</name>
        <dbReference type="ChEBI" id="CHEBI:18420"/>
    </cofactor>
</comment>
<evidence type="ECO:0000259" key="16">
    <source>
        <dbReference type="PROSITE" id="PS51198"/>
    </source>
</evidence>
<keyword evidence="5 13" id="KW-0347">Helicase</keyword>
<comment type="function">
    <text evidence="13">The heterodimer acts as both an ATP-dependent DNA helicase and an ATP-dependent, dual-direction single-stranded exonuclease. Recognizes the chi site generating a DNA molecule suitable for the initiation of homologous recombination. The AddA nuclease domain is required for chi fragment generation; this subunit has the helicase and 3' -&gt; 5' nuclease activities.</text>
</comment>
<dbReference type="GO" id="GO:0005524">
    <property type="term" value="F:ATP binding"/>
    <property type="evidence" value="ECO:0007669"/>
    <property type="project" value="UniProtKB-UniRule"/>
</dbReference>
<dbReference type="EC" id="5.6.2.4" evidence="13"/>
<comment type="subunit">
    <text evidence="13">Heterodimer of AddA and AddB/RexB.</text>
</comment>
<dbReference type="InterPro" id="IPR014152">
    <property type="entry name" value="AddA"/>
</dbReference>